<keyword evidence="3" id="KW-1185">Reference proteome</keyword>
<keyword evidence="1" id="KW-0472">Membrane</keyword>
<organism evidence="2 3">
    <name type="scientific">Stakelama pacifica</name>
    <dbReference type="NCBI Taxonomy" id="517720"/>
    <lineage>
        <taxon>Bacteria</taxon>
        <taxon>Pseudomonadati</taxon>
        <taxon>Pseudomonadota</taxon>
        <taxon>Alphaproteobacteria</taxon>
        <taxon>Sphingomonadales</taxon>
        <taxon>Sphingomonadaceae</taxon>
        <taxon>Stakelama</taxon>
    </lineage>
</organism>
<keyword evidence="1" id="KW-0812">Transmembrane</keyword>
<dbReference type="InterPro" id="IPR025597">
    <property type="entry name" value="DUF4345"/>
</dbReference>
<dbReference type="OrthoDB" id="7619515at2"/>
<keyword evidence="1" id="KW-1133">Transmembrane helix</keyword>
<dbReference type="AlphaFoldDB" id="A0A4R6FPH6"/>
<proteinExistence type="predicted"/>
<evidence type="ECO:0000313" key="3">
    <source>
        <dbReference type="Proteomes" id="UP000295493"/>
    </source>
</evidence>
<feature type="transmembrane region" description="Helical" evidence="1">
    <location>
        <begin position="105"/>
        <end position="127"/>
    </location>
</feature>
<feature type="transmembrane region" description="Helical" evidence="1">
    <location>
        <begin position="80"/>
        <end position="99"/>
    </location>
</feature>
<comment type="caution">
    <text evidence="2">The sequence shown here is derived from an EMBL/GenBank/DDBJ whole genome shotgun (WGS) entry which is preliminary data.</text>
</comment>
<accession>A0A4R6FPH6</accession>
<protein>
    <submittedName>
        <fullName evidence="2">Uncharacterized protein DUF4345</fullName>
    </submittedName>
</protein>
<evidence type="ECO:0000256" key="1">
    <source>
        <dbReference type="SAM" id="Phobius"/>
    </source>
</evidence>
<gene>
    <name evidence="2" type="ORF">EV664_10444</name>
</gene>
<dbReference type="Pfam" id="PF14248">
    <property type="entry name" value="DUF4345"/>
    <property type="match status" value="1"/>
</dbReference>
<feature type="transmembrane region" description="Helical" evidence="1">
    <location>
        <begin position="50"/>
        <end position="68"/>
    </location>
</feature>
<evidence type="ECO:0000313" key="2">
    <source>
        <dbReference type="EMBL" id="TDN83561.1"/>
    </source>
</evidence>
<reference evidence="2 3" key="1">
    <citation type="submission" date="2019-03" db="EMBL/GenBank/DDBJ databases">
        <title>Genomic Encyclopedia of Type Strains, Phase IV (KMG-IV): sequencing the most valuable type-strain genomes for metagenomic binning, comparative biology and taxonomic classification.</title>
        <authorList>
            <person name="Goeker M."/>
        </authorList>
    </citation>
    <scope>NUCLEOTIDE SEQUENCE [LARGE SCALE GENOMIC DNA]</scope>
    <source>
        <strain evidence="2 3">DSM 25059</strain>
    </source>
</reference>
<dbReference type="Proteomes" id="UP000295493">
    <property type="component" value="Unassembled WGS sequence"/>
</dbReference>
<name>A0A4R6FPH6_9SPHN</name>
<sequence length="139" mass="15275">MTLDTERRILQLIIAAMAVFSLSAAGVSIARGPDWLGYLGSVPTDLDSHFRYLSGLQLGIAIGFLSCIPKIEARGHRFRTLGFIMMAGGLARFIALWQGEPPSQGHLVALGIELVLVPLLLGWQRFLASRWRGMRMPLS</sequence>
<dbReference type="RefSeq" id="WP_133495121.1">
    <property type="nucleotide sequence ID" value="NZ_BMLU01000004.1"/>
</dbReference>
<dbReference type="EMBL" id="SNWD01000004">
    <property type="protein sequence ID" value="TDN83561.1"/>
    <property type="molecule type" value="Genomic_DNA"/>
</dbReference>
<feature type="transmembrane region" description="Helical" evidence="1">
    <location>
        <begin position="12"/>
        <end position="30"/>
    </location>
</feature>